<proteinExistence type="predicted"/>
<reference evidence="2" key="1">
    <citation type="submission" date="2023-04" db="EMBL/GenBank/DDBJ databases">
        <title>Phytophthora fragariaefolia NBRC 109709.</title>
        <authorList>
            <person name="Ichikawa N."/>
            <person name="Sato H."/>
            <person name="Tonouchi N."/>
        </authorList>
    </citation>
    <scope>NUCLEOTIDE SEQUENCE</scope>
    <source>
        <strain evidence="2">NBRC 109709</strain>
    </source>
</reference>
<evidence type="ECO:0000256" key="1">
    <source>
        <dbReference type="SAM" id="MobiDB-lite"/>
    </source>
</evidence>
<dbReference type="OrthoDB" id="167338at2759"/>
<evidence type="ECO:0000313" key="3">
    <source>
        <dbReference type="Proteomes" id="UP001165121"/>
    </source>
</evidence>
<dbReference type="EMBL" id="BSXT01004443">
    <property type="protein sequence ID" value="GMF57897.1"/>
    <property type="molecule type" value="Genomic_DNA"/>
</dbReference>
<gene>
    <name evidence="2" type="ORF">Pfra01_002481600</name>
</gene>
<comment type="caution">
    <text evidence="2">The sequence shown here is derived from an EMBL/GenBank/DDBJ whole genome shotgun (WGS) entry which is preliminary data.</text>
</comment>
<keyword evidence="3" id="KW-1185">Reference proteome</keyword>
<protein>
    <submittedName>
        <fullName evidence="2">Unnamed protein product</fullName>
    </submittedName>
</protein>
<accession>A0A9W7D8Q4</accession>
<dbReference type="Proteomes" id="UP001165121">
    <property type="component" value="Unassembled WGS sequence"/>
</dbReference>
<feature type="region of interest" description="Disordered" evidence="1">
    <location>
        <begin position="40"/>
        <end position="60"/>
    </location>
</feature>
<name>A0A9W7D8Q4_9STRA</name>
<sequence>MNATKTELTVLQRSTTKGSTPDNCAACSTFATHSEYLTPRTTKSARNARSATEPQQQDGACSATFSVELKSQPKPDGCLLRLVDHGHLAWTVLNADLVSSGYAYRLRTRDDLEPLQLLAQAKSKWKTLERAIVAALPAKKDPTYADTTLCRRLAKLA</sequence>
<evidence type="ECO:0000313" key="2">
    <source>
        <dbReference type="EMBL" id="GMF57897.1"/>
    </source>
</evidence>
<organism evidence="2 3">
    <name type="scientific">Phytophthora fragariaefolia</name>
    <dbReference type="NCBI Taxonomy" id="1490495"/>
    <lineage>
        <taxon>Eukaryota</taxon>
        <taxon>Sar</taxon>
        <taxon>Stramenopiles</taxon>
        <taxon>Oomycota</taxon>
        <taxon>Peronosporomycetes</taxon>
        <taxon>Peronosporales</taxon>
        <taxon>Peronosporaceae</taxon>
        <taxon>Phytophthora</taxon>
    </lineage>
</organism>
<dbReference type="AlphaFoldDB" id="A0A9W7D8Q4"/>